<dbReference type="AlphaFoldDB" id="A0A0F8XS00"/>
<accession>A0A0F8XS00</accession>
<evidence type="ECO:0000313" key="1">
    <source>
        <dbReference type="EMBL" id="KKK63965.1"/>
    </source>
</evidence>
<dbReference type="EMBL" id="LAZR01061249">
    <property type="protein sequence ID" value="KKK63965.1"/>
    <property type="molecule type" value="Genomic_DNA"/>
</dbReference>
<comment type="caution">
    <text evidence="1">The sequence shown here is derived from an EMBL/GenBank/DDBJ whole genome shotgun (WGS) entry which is preliminary data.</text>
</comment>
<sequence length="366" mass="39082">AAAEATAQAGASLTLPILESSFAAKGLANQFKVALEQARFGREQSQQRDLLDSVLNKVNAGISIESLNAQERSTLAQFNLSSAGSESQFNLSGAELQSNREIAKSNIGLSTQDRTLALLNQLRTIRTDQARINAGLRSGGGSSGTTGSIFPGGVPRSEGIPGFTTPASRTLATAGTEARFARQATERAATTLASDKRLAEATTADTGEFTLRVPAAWAEPGPFAPSWTVWCYVENRRIAAASAYKQLQRQSDSPIEIVLKPSTDTGFEVKNVEGVPIAGARVEPMHFLVGSYDIIPERLRDLIAKETNDAGRMLFPEMGRDGFSSVQVTADGFGVQTLRLRDSAKEPAIRTITLRPAGRLEGRLVC</sequence>
<proteinExistence type="predicted"/>
<gene>
    <name evidence="1" type="ORF">LCGC14_2988980</name>
</gene>
<organism evidence="1">
    <name type="scientific">marine sediment metagenome</name>
    <dbReference type="NCBI Taxonomy" id="412755"/>
    <lineage>
        <taxon>unclassified sequences</taxon>
        <taxon>metagenomes</taxon>
        <taxon>ecological metagenomes</taxon>
    </lineage>
</organism>
<feature type="non-terminal residue" evidence="1">
    <location>
        <position position="1"/>
    </location>
</feature>
<feature type="non-terminal residue" evidence="1">
    <location>
        <position position="366"/>
    </location>
</feature>
<name>A0A0F8XS00_9ZZZZ</name>
<protein>
    <submittedName>
        <fullName evidence="1">Uncharacterized protein</fullName>
    </submittedName>
</protein>
<reference evidence="1" key="1">
    <citation type="journal article" date="2015" name="Nature">
        <title>Complex archaea that bridge the gap between prokaryotes and eukaryotes.</title>
        <authorList>
            <person name="Spang A."/>
            <person name="Saw J.H."/>
            <person name="Jorgensen S.L."/>
            <person name="Zaremba-Niedzwiedzka K."/>
            <person name="Martijn J."/>
            <person name="Lind A.E."/>
            <person name="van Eijk R."/>
            <person name="Schleper C."/>
            <person name="Guy L."/>
            <person name="Ettema T.J."/>
        </authorList>
    </citation>
    <scope>NUCLEOTIDE SEQUENCE</scope>
</reference>